<feature type="transmembrane region" description="Helical" evidence="1">
    <location>
        <begin position="67"/>
        <end position="85"/>
    </location>
</feature>
<comment type="caution">
    <text evidence="3">The sequence shown here is derived from an EMBL/GenBank/DDBJ whole genome shotgun (WGS) entry which is preliminary data.</text>
</comment>
<dbReference type="OrthoDB" id="3787741at2"/>
<dbReference type="Pfam" id="PF04892">
    <property type="entry name" value="VanZ"/>
    <property type="match status" value="1"/>
</dbReference>
<dbReference type="PANTHER" id="PTHR28008">
    <property type="entry name" value="DOMAIN PROTEIN, PUTATIVE (AFU_ORTHOLOGUE AFUA_3G10980)-RELATED"/>
    <property type="match status" value="1"/>
</dbReference>
<feature type="domain" description="VanZ-like" evidence="2">
    <location>
        <begin position="18"/>
        <end position="139"/>
    </location>
</feature>
<dbReference type="RefSeq" id="WP_103429966.1">
    <property type="nucleotide sequence ID" value="NZ_PPXF01000013.1"/>
</dbReference>
<feature type="transmembrane region" description="Helical" evidence="1">
    <location>
        <begin position="123"/>
        <end position="143"/>
    </location>
</feature>
<organism evidence="3 4">
    <name type="scientific">Cryobacterium zongtaii</name>
    <dbReference type="NCBI Taxonomy" id="1259217"/>
    <lineage>
        <taxon>Bacteria</taxon>
        <taxon>Bacillati</taxon>
        <taxon>Actinomycetota</taxon>
        <taxon>Actinomycetes</taxon>
        <taxon>Micrococcales</taxon>
        <taxon>Microbacteriaceae</taxon>
        <taxon>Cryobacterium</taxon>
    </lineage>
</organism>
<dbReference type="PANTHER" id="PTHR28008:SF1">
    <property type="entry name" value="DOMAIN PROTEIN, PUTATIVE (AFU_ORTHOLOGUE AFUA_3G10980)-RELATED"/>
    <property type="match status" value="1"/>
</dbReference>
<feature type="transmembrane region" description="Helical" evidence="1">
    <location>
        <begin position="92"/>
        <end position="111"/>
    </location>
</feature>
<accession>A0A2S3ZPY4</accession>
<reference evidence="3 4" key="1">
    <citation type="submission" date="2018-01" db="EMBL/GenBank/DDBJ databases">
        <title>Cryobacterium sp. nov., from glaciers in China.</title>
        <authorList>
            <person name="Liu Q."/>
            <person name="Xin Y.-H."/>
        </authorList>
    </citation>
    <scope>NUCLEOTIDE SEQUENCE [LARGE SCALE GENOMIC DNA]</scope>
    <source>
        <strain evidence="3 4">TMB1-8</strain>
    </source>
</reference>
<proteinExistence type="predicted"/>
<protein>
    <submittedName>
        <fullName evidence="3">VanZ family protein</fullName>
    </submittedName>
</protein>
<sequence length="165" mass="18168">MNARPPKSRVRELFAGLLLIACLVVVLTATMWPTPLDKDYGASIVKFLDVVHRNGVPEWFGYNKLEFSANILMFIPIGFLVTLLLPAHVWWLALILCPLVSAGIELTQATLLSSRFATVNDLLANSTGAVIGILCAVILRALVYDRDQKLVARALWENGVRQPVG</sequence>
<keyword evidence="1" id="KW-0812">Transmembrane</keyword>
<dbReference type="AlphaFoldDB" id="A0A2S3ZPY4"/>
<dbReference type="EMBL" id="PPXF01000013">
    <property type="protein sequence ID" value="POH70967.1"/>
    <property type="molecule type" value="Genomic_DNA"/>
</dbReference>
<dbReference type="Proteomes" id="UP000237104">
    <property type="component" value="Unassembled WGS sequence"/>
</dbReference>
<keyword evidence="1" id="KW-1133">Transmembrane helix</keyword>
<gene>
    <name evidence="3" type="ORF">C3B59_03085</name>
</gene>
<keyword evidence="1" id="KW-0472">Membrane</keyword>
<dbReference type="InterPro" id="IPR006976">
    <property type="entry name" value="VanZ-like"/>
</dbReference>
<evidence type="ECO:0000313" key="3">
    <source>
        <dbReference type="EMBL" id="POH70967.1"/>
    </source>
</evidence>
<evidence type="ECO:0000256" key="1">
    <source>
        <dbReference type="SAM" id="Phobius"/>
    </source>
</evidence>
<evidence type="ECO:0000313" key="4">
    <source>
        <dbReference type="Proteomes" id="UP000237104"/>
    </source>
</evidence>
<name>A0A2S3ZPY4_9MICO</name>
<evidence type="ECO:0000259" key="2">
    <source>
        <dbReference type="Pfam" id="PF04892"/>
    </source>
</evidence>
<feature type="transmembrane region" description="Helical" evidence="1">
    <location>
        <begin position="12"/>
        <end position="32"/>
    </location>
</feature>